<proteinExistence type="predicted"/>
<accession>A0A6H0WHW0</accession>
<dbReference type="Proteomes" id="UP000501914">
    <property type="component" value="Chromosome"/>
</dbReference>
<gene>
    <name evidence="1" type="ORF">G4P54_10110</name>
</gene>
<dbReference type="Pfam" id="PF07799">
    <property type="entry name" value="DUF1643"/>
    <property type="match status" value="1"/>
</dbReference>
<evidence type="ECO:0000313" key="2">
    <source>
        <dbReference type="Proteomes" id="UP000501914"/>
    </source>
</evidence>
<dbReference type="KEGG" id="bteq:G4P54_10110"/>
<evidence type="ECO:0000313" key="1">
    <source>
        <dbReference type="EMBL" id="QIW80132.1"/>
    </source>
</evidence>
<dbReference type="EMBL" id="CP048852">
    <property type="protein sequence ID" value="QIW80132.1"/>
    <property type="molecule type" value="Genomic_DNA"/>
</dbReference>
<dbReference type="RefSeq" id="WP_167872571.1">
    <property type="nucleotide sequence ID" value="NZ_CP048852.1"/>
</dbReference>
<dbReference type="InterPro" id="IPR012441">
    <property type="entry name" value="DUF1643"/>
</dbReference>
<protein>
    <submittedName>
        <fullName evidence="1">DUF1643 domain-containing protein</fullName>
    </submittedName>
</protein>
<keyword evidence="2" id="KW-1185">Reference proteome</keyword>
<name>A0A6H0WHW0_9BACI</name>
<sequence length="89" mass="10451">MISNDFKQEVSVICLNPSKANKFKSDSTINNVVKFFYSHKELKIGTVSIYNLYPFYATDPKDLHPMFESMSKIQYQSSINDHFPPYYIR</sequence>
<organism evidence="1 2">
    <name type="scientific">Bacillus tequilensis</name>
    <dbReference type="NCBI Taxonomy" id="227866"/>
    <lineage>
        <taxon>Bacteria</taxon>
        <taxon>Bacillati</taxon>
        <taxon>Bacillota</taxon>
        <taxon>Bacilli</taxon>
        <taxon>Bacillales</taxon>
        <taxon>Bacillaceae</taxon>
        <taxon>Bacillus</taxon>
    </lineage>
</organism>
<reference evidence="1 2" key="1">
    <citation type="submission" date="2020-02" db="EMBL/GenBank/DDBJ databases">
        <title>Genome sequencing, annotation and comparative genomic analysis of Bacillus tequilensis EA-CB0015, an effective biological control agent against Pseudocercospora fijiensis in banana plants.</title>
        <authorList>
            <person name="Cuellar-Gaviria T.Z."/>
            <person name="Ju K.-S."/>
            <person name="Villegas-Escobar V."/>
        </authorList>
    </citation>
    <scope>NUCLEOTIDE SEQUENCE [LARGE SCALE GENOMIC DNA]</scope>
    <source>
        <strain evidence="1 2">EA-CB0015</strain>
    </source>
</reference>
<dbReference type="AlphaFoldDB" id="A0A6H0WHW0"/>